<keyword evidence="1" id="KW-1133">Transmembrane helix</keyword>
<name>A0A3M7SVQ0_BRAPC</name>
<keyword evidence="1" id="KW-0472">Membrane</keyword>
<sequence>MIQIAALSPSANPVKFIFSSIKKNLIISIFFLSFINCSIFKHVANDTRENLRFRHLRFLNMFDKKRHFIISKYPYTNLRAVTLVLIHQLFNKIPQIYKNNIKNKRKK</sequence>
<evidence type="ECO:0000256" key="1">
    <source>
        <dbReference type="SAM" id="Phobius"/>
    </source>
</evidence>
<protein>
    <submittedName>
        <fullName evidence="2">Uncharacterized protein</fullName>
    </submittedName>
</protein>
<proteinExistence type="predicted"/>
<accession>A0A3M7SVQ0</accession>
<keyword evidence="3" id="KW-1185">Reference proteome</keyword>
<evidence type="ECO:0000313" key="2">
    <source>
        <dbReference type="EMBL" id="RNA39826.1"/>
    </source>
</evidence>
<organism evidence="2 3">
    <name type="scientific">Brachionus plicatilis</name>
    <name type="common">Marine rotifer</name>
    <name type="synonym">Brachionus muelleri</name>
    <dbReference type="NCBI Taxonomy" id="10195"/>
    <lineage>
        <taxon>Eukaryota</taxon>
        <taxon>Metazoa</taxon>
        <taxon>Spiralia</taxon>
        <taxon>Gnathifera</taxon>
        <taxon>Rotifera</taxon>
        <taxon>Eurotatoria</taxon>
        <taxon>Monogononta</taxon>
        <taxon>Pseudotrocha</taxon>
        <taxon>Ploima</taxon>
        <taxon>Brachionidae</taxon>
        <taxon>Brachionus</taxon>
    </lineage>
</organism>
<dbReference type="EMBL" id="REGN01000702">
    <property type="protein sequence ID" value="RNA39826.1"/>
    <property type="molecule type" value="Genomic_DNA"/>
</dbReference>
<reference evidence="2 3" key="1">
    <citation type="journal article" date="2018" name="Sci. Rep.">
        <title>Genomic signatures of local adaptation to the degree of environmental predictability in rotifers.</title>
        <authorList>
            <person name="Franch-Gras L."/>
            <person name="Hahn C."/>
            <person name="Garcia-Roger E.M."/>
            <person name="Carmona M.J."/>
            <person name="Serra M."/>
            <person name="Gomez A."/>
        </authorList>
    </citation>
    <scope>NUCLEOTIDE SEQUENCE [LARGE SCALE GENOMIC DNA]</scope>
    <source>
        <strain evidence="2">HYR1</strain>
    </source>
</reference>
<gene>
    <name evidence="2" type="ORF">BpHYR1_014268</name>
</gene>
<comment type="caution">
    <text evidence="2">The sequence shown here is derived from an EMBL/GenBank/DDBJ whole genome shotgun (WGS) entry which is preliminary data.</text>
</comment>
<dbReference type="AlphaFoldDB" id="A0A3M7SVQ0"/>
<feature type="transmembrane region" description="Helical" evidence="1">
    <location>
        <begin position="25"/>
        <end position="44"/>
    </location>
</feature>
<dbReference type="Proteomes" id="UP000276133">
    <property type="component" value="Unassembled WGS sequence"/>
</dbReference>
<evidence type="ECO:0000313" key="3">
    <source>
        <dbReference type="Proteomes" id="UP000276133"/>
    </source>
</evidence>
<keyword evidence="1" id="KW-0812">Transmembrane</keyword>